<sequence>MKLTDSNVIRFHLQVLYGISVKSLEKKRERLMISVSKIFGVPLENLPRCYIPEFGLVPCFLVDACSFLLERGGTVGLFRKPGCLAKLNRGESCLSTALPYDVATLIKQFSRELPEPLFPSELHAALLKAQSLPNLQDRMAALQLLSCLLPARNASCLHYMFDYLAKVSQRCSENLMTSSNLAIVFAPCLLPPPNTTEMSEGRLELRVHVLRTFIENPHLFGMRSVKTVPLIQGGSKLRPPEQSHGSTSGDRPTLRRSLGLDSFPNILLFRTYMPSAGNYMAKESDWNV</sequence>
<dbReference type="InterPro" id="IPR008936">
    <property type="entry name" value="Rho_GTPase_activation_prot"/>
</dbReference>
<dbReference type="GO" id="GO:0007165">
    <property type="term" value="P:signal transduction"/>
    <property type="evidence" value="ECO:0007669"/>
    <property type="project" value="InterPro"/>
</dbReference>
<dbReference type="AlphaFoldDB" id="A0A3Q4GHE3"/>
<dbReference type="PANTHER" id="PTHR15670">
    <property type="entry name" value="RHO GTPASE ACTIVATING PROTEIN 11A"/>
    <property type="match status" value="1"/>
</dbReference>
<dbReference type="Pfam" id="PF00620">
    <property type="entry name" value="RhoGAP"/>
    <property type="match status" value="1"/>
</dbReference>
<evidence type="ECO:0000259" key="2">
    <source>
        <dbReference type="PROSITE" id="PS50238"/>
    </source>
</evidence>
<dbReference type="InterPro" id="IPR000198">
    <property type="entry name" value="RhoGAP_dom"/>
</dbReference>
<dbReference type="Proteomes" id="UP000261580">
    <property type="component" value="Unassembled WGS sequence"/>
</dbReference>
<reference evidence="3" key="2">
    <citation type="submission" date="2025-09" db="UniProtKB">
        <authorList>
            <consortium name="Ensembl"/>
        </authorList>
    </citation>
    <scope>IDENTIFICATION</scope>
</reference>
<dbReference type="PANTHER" id="PTHR15670:SF4">
    <property type="entry name" value="RHO GTPASE-ACTIVATING PROTEIN 11A"/>
    <property type="match status" value="1"/>
</dbReference>
<dbReference type="Gene3D" id="1.10.555.10">
    <property type="entry name" value="Rho GTPase activation protein"/>
    <property type="match status" value="1"/>
</dbReference>
<dbReference type="InterPro" id="IPR042869">
    <property type="entry name" value="ARHGAP11A/B"/>
</dbReference>
<organism evidence="3 4">
    <name type="scientific">Neolamprologus brichardi</name>
    <name type="common">Fairy cichlid</name>
    <name type="synonym">Lamprologus brichardi</name>
    <dbReference type="NCBI Taxonomy" id="32507"/>
    <lineage>
        <taxon>Eukaryota</taxon>
        <taxon>Metazoa</taxon>
        <taxon>Chordata</taxon>
        <taxon>Craniata</taxon>
        <taxon>Vertebrata</taxon>
        <taxon>Euteleostomi</taxon>
        <taxon>Actinopterygii</taxon>
        <taxon>Neopterygii</taxon>
        <taxon>Teleostei</taxon>
        <taxon>Neoteleostei</taxon>
        <taxon>Acanthomorphata</taxon>
        <taxon>Ovalentaria</taxon>
        <taxon>Cichlomorphae</taxon>
        <taxon>Cichliformes</taxon>
        <taxon>Cichlidae</taxon>
        <taxon>African cichlids</taxon>
        <taxon>Pseudocrenilabrinae</taxon>
        <taxon>Lamprologini</taxon>
        <taxon>Neolamprologus</taxon>
    </lineage>
</organism>
<keyword evidence="4" id="KW-1185">Reference proteome</keyword>
<dbReference type="STRING" id="32507.ENSNBRP00000002472"/>
<dbReference type="PROSITE" id="PS50238">
    <property type="entry name" value="RHOGAP"/>
    <property type="match status" value="1"/>
</dbReference>
<protein>
    <recommendedName>
        <fullName evidence="2">Rho-GAP domain-containing protein</fullName>
    </recommendedName>
</protein>
<feature type="region of interest" description="Disordered" evidence="1">
    <location>
        <begin position="232"/>
        <end position="257"/>
    </location>
</feature>
<dbReference type="OMA" id="MDSMEFL"/>
<accession>A0A3Q4GHE3</accession>
<name>A0A3Q4GHE3_NEOBR</name>
<dbReference type="GO" id="GO:0005096">
    <property type="term" value="F:GTPase activator activity"/>
    <property type="evidence" value="ECO:0007669"/>
    <property type="project" value="TreeGrafter"/>
</dbReference>
<dbReference type="Ensembl" id="ENSNBRT00000002564.1">
    <property type="protein sequence ID" value="ENSNBRP00000002472.1"/>
    <property type="gene ID" value="ENSNBRG00000001973.1"/>
</dbReference>
<feature type="domain" description="Rho-GAP" evidence="2">
    <location>
        <begin position="41"/>
        <end position="221"/>
    </location>
</feature>
<proteinExistence type="predicted"/>
<dbReference type="SMART" id="SM00324">
    <property type="entry name" value="RhoGAP"/>
    <property type="match status" value="1"/>
</dbReference>
<dbReference type="GeneTree" id="ENSGT00940000155312"/>
<dbReference type="SUPFAM" id="SSF48350">
    <property type="entry name" value="GTPase activation domain, GAP"/>
    <property type="match status" value="1"/>
</dbReference>
<evidence type="ECO:0000256" key="1">
    <source>
        <dbReference type="SAM" id="MobiDB-lite"/>
    </source>
</evidence>
<evidence type="ECO:0000313" key="3">
    <source>
        <dbReference type="Ensembl" id="ENSNBRP00000002472.1"/>
    </source>
</evidence>
<evidence type="ECO:0000313" key="4">
    <source>
        <dbReference type="Proteomes" id="UP000261580"/>
    </source>
</evidence>
<reference evidence="3" key="1">
    <citation type="submission" date="2025-08" db="UniProtKB">
        <authorList>
            <consortium name="Ensembl"/>
        </authorList>
    </citation>
    <scope>IDENTIFICATION</scope>
</reference>